<dbReference type="SMART" id="SM00060">
    <property type="entry name" value="FN3"/>
    <property type="match status" value="1"/>
</dbReference>
<protein>
    <recommendedName>
        <fullName evidence="7">Ig-like domain-containing protein</fullName>
    </recommendedName>
</protein>
<organism evidence="5 6">
    <name type="scientific">Magallana gigas</name>
    <name type="common">Pacific oyster</name>
    <name type="synonym">Crassostrea gigas</name>
    <dbReference type="NCBI Taxonomy" id="29159"/>
    <lineage>
        <taxon>Eukaryota</taxon>
        <taxon>Metazoa</taxon>
        <taxon>Spiralia</taxon>
        <taxon>Lophotrochozoa</taxon>
        <taxon>Mollusca</taxon>
        <taxon>Bivalvia</taxon>
        <taxon>Autobranchia</taxon>
        <taxon>Pteriomorphia</taxon>
        <taxon>Ostreida</taxon>
        <taxon>Ostreoidea</taxon>
        <taxon>Ostreidae</taxon>
        <taxon>Magallana</taxon>
    </lineage>
</organism>
<evidence type="ECO:0000259" key="4">
    <source>
        <dbReference type="PROSITE" id="PS50853"/>
    </source>
</evidence>
<dbReference type="InterPro" id="IPR003961">
    <property type="entry name" value="FN3_dom"/>
</dbReference>
<keyword evidence="1" id="KW-1133">Transmembrane helix</keyword>
<accession>A0A8W8NVT7</accession>
<evidence type="ECO:0000313" key="6">
    <source>
        <dbReference type="Proteomes" id="UP000005408"/>
    </source>
</evidence>
<feature type="chain" id="PRO_5036466388" description="Ig-like domain-containing protein" evidence="2">
    <location>
        <begin position="20"/>
        <end position="329"/>
    </location>
</feature>
<dbReference type="CDD" id="cd00063">
    <property type="entry name" value="FN3"/>
    <property type="match status" value="1"/>
</dbReference>
<dbReference type="InterPro" id="IPR036116">
    <property type="entry name" value="FN3_sf"/>
</dbReference>
<keyword evidence="1" id="KW-0472">Membrane</keyword>
<dbReference type="Proteomes" id="UP000005408">
    <property type="component" value="Unassembled WGS sequence"/>
</dbReference>
<evidence type="ECO:0000256" key="2">
    <source>
        <dbReference type="SAM" id="SignalP"/>
    </source>
</evidence>
<dbReference type="Gene3D" id="2.60.40.10">
    <property type="entry name" value="Immunoglobulins"/>
    <property type="match status" value="2"/>
</dbReference>
<name>A0A8W8NVT7_MAGGI</name>
<keyword evidence="6" id="KW-1185">Reference proteome</keyword>
<evidence type="ECO:0000256" key="1">
    <source>
        <dbReference type="SAM" id="Phobius"/>
    </source>
</evidence>
<reference evidence="5" key="1">
    <citation type="submission" date="2022-08" db="UniProtKB">
        <authorList>
            <consortium name="EnsemblMetazoa"/>
        </authorList>
    </citation>
    <scope>IDENTIFICATION</scope>
    <source>
        <strain evidence="5">05x7-T-G4-1.051#20</strain>
    </source>
</reference>
<dbReference type="SUPFAM" id="SSF49265">
    <property type="entry name" value="Fibronectin type III"/>
    <property type="match status" value="1"/>
</dbReference>
<dbReference type="SUPFAM" id="SSF48726">
    <property type="entry name" value="Immunoglobulin"/>
    <property type="match status" value="1"/>
</dbReference>
<dbReference type="InterPro" id="IPR013783">
    <property type="entry name" value="Ig-like_fold"/>
</dbReference>
<dbReference type="PROSITE" id="PS50835">
    <property type="entry name" value="IG_LIKE"/>
    <property type="match status" value="1"/>
</dbReference>
<keyword evidence="1" id="KW-0812">Transmembrane</keyword>
<keyword evidence="2" id="KW-0732">Signal</keyword>
<feature type="transmembrane region" description="Helical" evidence="1">
    <location>
        <begin position="229"/>
        <end position="253"/>
    </location>
</feature>
<dbReference type="InterPro" id="IPR036179">
    <property type="entry name" value="Ig-like_dom_sf"/>
</dbReference>
<evidence type="ECO:0000259" key="3">
    <source>
        <dbReference type="PROSITE" id="PS50835"/>
    </source>
</evidence>
<evidence type="ECO:0008006" key="7">
    <source>
        <dbReference type="Google" id="ProtNLM"/>
    </source>
</evidence>
<feature type="domain" description="Fibronectin type-III" evidence="4">
    <location>
        <begin position="118"/>
        <end position="213"/>
    </location>
</feature>
<dbReference type="PROSITE" id="PS50853">
    <property type="entry name" value="FN3"/>
    <property type="match status" value="1"/>
</dbReference>
<evidence type="ECO:0000313" key="5">
    <source>
        <dbReference type="EnsemblMetazoa" id="G9951.2:cds"/>
    </source>
</evidence>
<dbReference type="EnsemblMetazoa" id="G9951.2">
    <property type="protein sequence ID" value="G9951.2:cds"/>
    <property type="gene ID" value="G9951"/>
</dbReference>
<feature type="domain" description="Ig-like" evidence="3">
    <location>
        <begin position="24"/>
        <end position="107"/>
    </location>
</feature>
<dbReference type="AlphaFoldDB" id="A0A8W8NVT7"/>
<sequence>MLLFQVILMTCGLLCIVQDRPSNPNITGYLNVEVNRYIILTCSSNSTLAPDYNSELVTLSYTWFVNDTKINEETRETLILYVTRELKYNRYSCTATEDGLESDRSVPVKINPLYIPQTPLNFTGYSFTNRYINLTWISGFNGGYDQFFILYLNEGSTWTEERNLTDPGEGREVQFDHGPLTPGSEYWFRLQSCNKINCSSTPNDVRAVVKGESCASLREKQDGTKPTDAIVVICIISTLFGITCLVVAVIVICKTRYGNKNQKDTNGDQTIQLEEKLMTEHYENVQGTGTCGDVTVQGDVRVQSTDVDCDYTTLERPDHETVYEDLKSI</sequence>
<proteinExistence type="predicted"/>
<feature type="signal peptide" evidence="2">
    <location>
        <begin position="1"/>
        <end position="19"/>
    </location>
</feature>
<dbReference type="InterPro" id="IPR007110">
    <property type="entry name" value="Ig-like_dom"/>
</dbReference>